<gene>
    <name evidence="4" type="ORF">SK571_23515</name>
</gene>
<dbReference type="EMBL" id="JAXAVV010000011">
    <property type="protein sequence ID" value="MDX8052366.1"/>
    <property type="molecule type" value="Genomic_DNA"/>
</dbReference>
<reference evidence="4 5" key="2">
    <citation type="submission" date="2023-11" db="EMBL/GenBank/DDBJ databases">
        <authorList>
            <person name="Lara A.C."/>
            <person name="Chronakova A."/>
        </authorList>
    </citation>
    <scope>NUCLEOTIDE SEQUENCE [LARGE SCALE GENOMIC DNA]</scope>
    <source>
        <strain evidence="4 5">BCCO 10_0798</strain>
    </source>
</reference>
<dbReference type="InterPro" id="IPR046342">
    <property type="entry name" value="CBS_dom_sf"/>
</dbReference>
<protein>
    <submittedName>
        <fullName evidence="4">CBS domain-containing protein</fullName>
    </submittedName>
</protein>
<organism evidence="4 5">
    <name type="scientific">Lentzea kristufekii</name>
    <dbReference type="NCBI Taxonomy" id="3095430"/>
    <lineage>
        <taxon>Bacteria</taxon>
        <taxon>Bacillati</taxon>
        <taxon>Actinomycetota</taxon>
        <taxon>Actinomycetes</taxon>
        <taxon>Pseudonocardiales</taxon>
        <taxon>Pseudonocardiaceae</taxon>
        <taxon>Lentzea</taxon>
    </lineage>
</organism>
<evidence type="ECO:0000313" key="4">
    <source>
        <dbReference type="EMBL" id="MDX8052366.1"/>
    </source>
</evidence>
<evidence type="ECO:0000259" key="3">
    <source>
        <dbReference type="PROSITE" id="PS51371"/>
    </source>
</evidence>
<name>A0ABU4TX26_9PSEU</name>
<dbReference type="SUPFAM" id="SSF54631">
    <property type="entry name" value="CBS-domain pair"/>
    <property type="match status" value="1"/>
</dbReference>
<evidence type="ECO:0000256" key="2">
    <source>
        <dbReference type="PROSITE-ProRule" id="PRU00703"/>
    </source>
</evidence>
<proteinExistence type="predicted"/>
<dbReference type="PANTHER" id="PTHR43080">
    <property type="entry name" value="CBS DOMAIN-CONTAINING PROTEIN CBSX3, MITOCHONDRIAL"/>
    <property type="match status" value="1"/>
</dbReference>
<dbReference type="SMART" id="SM00116">
    <property type="entry name" value="CBS"/>
    <property type="match status" value="2"/>
</dbReference>
<dbReference type="PANTHER" id="PTHR43080:SF29">
    <property type="entry name" value="OS02G0818000 PROTEIN"/>
    <property type="match status" value="1"/>
</dbReference>
<comment type="caution">
    <text evidence="4">The sequence shown here is derived from an EMBL/GenBank/DDBJ whole genome shotgun (WGS) entry which is preliminary data.</text>
</comment>
<dbReference type="RefSeq" id="WP_319986245.1">
    <property type="nucleotide sequence ID" value="NZ_JAXAVV010000011.1"/>
</dbReference>
<keyword evidence="1 2" id="KW-0129">CBS domain</keyword>
<keyword evidence="5" id="KW-1185">Reference proteome</keyword>
<evidence type="ECO:0000256" key="1">
    <source>
        <dbReference type="ARBA" id="ARBA00023122"/>
    </source>
</evidence>
<reference evidence="4 5" key="1">
    <citation type="submission" date="2023-11" db="EMBL/GenBank/DDBJ databases">
        <title>Lentzea sokolovensis, sp. nov., Lentzea kristufkii, sp. nov., and Lentzea miocenensis, sp. nov., rare actinobacteria from Sokolov Coal Basin, Miocene lacustrine sediment, Czech Republic.</title>
        <authorList>
            <person name="Lara A."/>
            <person name="Kotroba L."/>
            <person name="Nouioui I."/>
            <person name="Neumann-Schaal M."/>
            <person name="Mast Y."/>
            <person name="Chronakova A."/>
        </authorList>
    </citation>
    <scope>NUCLEOTIDE SEQUENCE [LARGE SCALE GENOMIC DNA]</scope>
    <source>
        <strain evidence="4 5">BCCO 10_0798</strain>
    </source>
</reference>
<sequence length="131" mass="14234">MKAADAMVRPLVTVGPRDFARHAEGLMDDFGLTMLPVVDGSAFLGVVTRAGCRRGEDELPKVERVMSQPELTVGPEFDVATLFEAMTRYEVLCVPVLDDGQVIGVVTRLDVLRALSHDDPHLRVGHAAEHG</sequence>
<evidence type="ECO:0000313" key="5">
    <source>
        <dbReference type="Proteomes" id="UP001271792"/>
    </source>
</evidence>
<dbReference type="Proteomes" id="UP001271792">
    <property type="component" value="Unassembled WGS sequence"/>
</dbReference>
<accession>A0ABU4TX26</accession>
<dbReference type="PROSITE" id="PS51371">
    <property type="entry name" value="CBS"/>
    <property type="match status" value="1"/>
</dbReference>
<dbReference type="Gene3D" id="3.10.580.10">
    <property type="entry name" value="CBS-domain"/>
    <property type="match status" value="1"/>
</dbReference>
<feature type="domain" description="CBS" evidence="3">
    <location>
        <begin position="66"/>
        <end position="124"/>
    </location>
</feature>
<dbReference type="InterPro" id="IPR000644">
    <property type="entry name" value="CBS_dom"/>
</dbReference>
<dbReference type="Pfam" id="PF00571">
    <property type="entry name" value="CBS"/>
    <property type="match status" value="2"/>
</dbReference>
<dbReference type="InterPro" id="IPR051257">
    <property type="entry name" value="Diverse_CBS-Domain"/>
</dbReference>